<accession>A0A382BQ99</accession>
<reference evidence="3" key="1">
    <citation type="submission" date="2018-05" db="EMBL/GenBank/DDBJ databases">
        <authorList>
            <person name="Lanie J.A."/>
            <person name="Ng W.-L."/>
            <person name="Kazmierczak K.M."/>
            <person name="Andrzejewski T.M."/>
            <person name="Davidsen T.M."/>
            <person name="Wayne K.J."/>
            <person name="Tettelin H."/>
            <person name="Glass J.I."/>
            <person name="Rusch D."/>
            <person name="Podicherti R."/>
            <person name="Tsui H.-C.T."/>
            <person name="Winkler M.E."/>
        </authorList>
    </citation>
    <scope>NUCLEOTIDE SEQUENCE</scope>
</reference>
<dbReference type="SMART" id="SM01080">
    <property type="entry name" value="CHASE2"/>
    <property type="match status" value="1"/>
</dbReference>
<dbReference type="SMART" id="SM00044">
    <property type="entry name" value="CYCc"/>
    <property type="match status" value="1"/>
</dbReference>
<feature type="transmembrane region" description="Helical" evidence="1">
    <location>
        <begin position="413"/>
        <end position="431"/>
    </location>
</feature>
<feature type="transmembrane region" description="Helical" evidence="1">
    <location>
        <begin position="381"/>
        <end position="401"/>
    </location>
</feature>
<organism evidence="3">
    <name type="scientific">marine metagenome</name>
    <dbReference type="NCBI Taxonomy" id="408172"/>
    <lineage>
        <taxon>unclassified sequences</taxon>
        <taxon>metagenomes</taxon>
        <taxon>ecological metagenomes</taxon>
    </lineage>
</organism>
<dbReference type="GO" id="GO:0035556">
    <property type="term" value="P:intracellular signal transduction"/>
    <property type="evidence" value="ECO:0007669"/>
    <property type="project" value="InterPro"/>
</dbReference>
<evidence type="ECO:0000259" key="2">
    <source>
        <dbReference type="PROSITE" id="PS50125"/>
    </source>
</evidence>
<evidence type="ECO:0000313" key="3">
    <source>
        <dbReference type="EMBL" id="SVB15572.1"/>
    </source>
</evidence>
<name>A0A382BQ99_9ZZZZ</name>
<sequence length="620" mass="68137">MNINWSNIGKKSLLPFAVLIGFSPLLDPFNVFTDLRLRSFDTFQSFNPREKPENDPVIVIDIDDQSLNKYGQWPWPRNLVSQLVDQTYYALATGFDIVFAEPDRTGAKQLKEIYGDHQPILDALSSAQDHDEILSQSIARHGTVVLGLAPNNNQTSSITNKKFGMVIQGDNPGQFLNQFSGVQNNIPMLEDASSGLGSMSIGNNDPIVRTVPTFEVINGTLIPSFPLELIRVAIGASTYQIKSSNASSEQAFGEATGINHVKLGDVVMPTNPDGSLWIYPTQTSNITVIPAWQVLDGTTKPEFFEGKIAIIGTSASGLFDLRSTAVEKNIPGVTIVAQFIQQVFSNTFLQRPDWIQGLELIAGLLLSVLISLTIQRQGPIGGLLVFALGNGGIFYGSFHLFKNQNFLVDPISPMIICLIAYLVITFFNFLFTELERNKVRTAFSQYMAPAMVEKLAQSSESLVLGGENKEMTFLFSDIRGFTSISEKYKSDPEGLTQLINKLLTALSDEILTTEGTIDKYMGDCIMAFWNAPTHQADHRNRAIKAALAMEKALDSLNLELREQNKDELSVGIGINTGDCIVGNMGSDKRFDYTVLGDSVNLASRLEGQSSHYGFQIIAGE</sequence>
<dbReference type="InterPro" id="IPR001054">
    <property type="entry name" value="A/G_cyclase"/>
</dbReference>
<evidence type="ECO:0000256" key="1">
    <source>
        <dbReference type="SAM" id="Phobius"/>
    </source>
</evidence>
<dbReference type="InterPro" id="IPR050697">
    <property type="entry name" value="Adenylyl/Guanylyl_Cyclase_3/4"/>
</dbReference>
<keyword evidence="1" id="KW-1133">Transmembrane helix</keyword>
<protein>
    <recommendedName>
        <fullName evidence="2">Guanylate cyclase domain-containing protein</fullName>
    </recommendedName>
</protein>
<dbReference type="PROSITE" id="PS50125">
    <property type="entry name" value="GUANYLATE_CYCLASE_2"/>
    <property type="match status" value="1"/>
</dbReference>
<feature type="domain" description="Guanylate cyclase" evidence="2">
    <location>
        <begin position="472"/>
        <end position="606"/>
    </location>
</feature>
<dbReference type="Pfam" id="PF05226">
    <property type="entry name" value="CHASE2"/>
    <property type="match status" value="1"/>
</dbReference>
<keyword evidence="1" id="KW-0472">Membrane</keyword>
<dbReference type="CDD" id="cd07302">
    <property type="entry name" value="CHD"/>
    <property type="match status" value="1"/>
</dbReference>
<dbReference type="SUPFAM" id="SSF55073">
    <property type="entry name" value="Nucleotide cyclase"/>
    <property type="match status" value="1"/>
</dbReference>
<dbReference type="InterPro" id="IPR007890">
    <property type="entry name" value="CHASE2"/>
</dbReference>
<proteinExistence type="predicted"/>
<dbReference type="EMBL" id="UINC01030721">
    <property type="protein sequence ID" value="SVB15572.1"/>
    <property type="molecule type" value="Genomic_DNA"/>
</dbReference>
<feature type="transmembrane region" description="Helical" evidence="1">
    <location>
        <begin position="354"/>
        <end position="374"/>
    </location>
</feature>
<feature type="non-terminal residue" evidence="3">
    <location>
        <position position="620"/>
    </location>
</feature>
<gene>
    <name evidence="3" type="ORF">METZ01_LOCUS168426</name>
</gene>
<dbReference type="GO" id="GO:0006171">
    <property type="term" value="P:cAMP biosynthetic process"/>
    <property type="evidence" value="ECO:0007669"/>
    <property type="project" value="TreeGrafter"/>
</dbReference>
<dbReference type="Gene3D" id="3.30.70.1230">
    <property type="entry name" value="Nucleotide cyclase"/>
    <property type="match status" value="1"/>
</dbReference>
<dbReference type="PANTHER" id="PTHR43081">
    <property type="entry name" value="ADENYLATE CYCLASE, TERMINAL-DIFFERENTIATION SPECIFIC-RELATED"/>
    <property type="match status" value="1"/>
</dbReference>
<dbReference type="PANTHER" id="PTHR43081:SF1">
    <property type="entry name" value="ADENYLATE CYCLASE, TERMINAL-DIFFERENTIATION SPECIFIC"/>
    <property type="match status" value="1"/>
</dbReference>
<dbReference type="InterPro" id="IPR029787">
    <property type="entry name" value="Nucleotide_cyclase"/>
</dbReference>
<dbReference type="AlphaFoldDB" id="A0A382BQ99"/>
<keyword evidence="1" id="KW-0812">Transmembrane</keyword>
<dbReference type="Pfam" id="PF00211">
    <property type="entry name" value="Guanylate_cyc"/>
    <property type="match status" value="1"/>
</dbReference>